<dbReference type="PANTHER" id="PTHR43214:SF24">
    <property type="entry name" value="TRANSCRIPTIONAL REGULATORY PROTEIN NARL-RELATED"/>
    <property type="match status" value="1"/>
</dbReference>
<dbReference type="GO" id="GO:0006355">
    <property type="term" value="P:regulation of DNA-templated transcription"/>
    <property type="evidence" value="ECO:0007669"/>
    <property type="project" value="InterPro"/>
</dbReference>
<evidence type="ECO:0000259" key="8">
    <source>
        <dbReference type="PROSITE" id="PS50110"/>
    </source>
</evidence>
<dbReference type="KEGG" id="ske:Sked_29940"/>
<dbReference type="RefSeq" id="WP_012867963.1">
    <property type="nucleotide sequence ID" value="NC_013521.1"/>
</dbReference>
<keyword evidence="4" id="KW-0804">Transcription</keyword>
<dbReference type="Gene3D" id="3.40.50.2300">
    <property type="match status" value="1"/>
</dbReference>
<dbReference type="PANTHER" id="PTHR43214">
    <property type="entry name" value="TWO-COMPONENT RESPONSE REGULATOR"/>
    <property type="match status" value="1"/>
</dbReference>
<accession>D1BCA8</accession>
<evidence type="ECO:0000313" key="9">
    <source>
        <dbReference type="EMBL" id="ACZ22895.1"/>
    </source>
</evidence>
<dbReference type="OrthoDB" id="9808843at2"/>
<name>D1BCA8_SANKS</name>
<dbReference type="InterPro" id="IPR039420">
    <property type="entry name" value="WalR-like"/>
</dbReference>
<proteinExistence type="predicted"/>
<dbReference type="eggNOG" id="COG2197">
    <property type="taxonomic scope" value="Bacteria"/>
</dbReference>
<evidence type="ECO:0000256" key="3">
    <source>
        <dbReference type="ARBA" id="ARBA00023125"/>
    </source>
</evidence>
<dbReference type="CDD" id="cd17535">
    <property type="entry name" value="REC_NarL-like"/>
    <property type="match status" value="1"/>
</dbReference>
<dbReference type="InterPro" id="IPR016032">
    <property type="entry name" value="Sig_transdc_resp-reg_C-effctor"/>
</dbReference>
<dbReference type="HOGENOM" id="CLU_000445_90_10_11"/>
<dbReference type="SMART" id="SM00448">
    <property type="entry name" value="REC"/>
    <property type="match status" value="1"/>
</dbReference>
<dbReference type="Pfam" id="PF00072">
    <property type="entry name" value="Response_reg"/>
    <property type="match status" value="1"/>
</dbReference>
<dbReference type="AlphaFoldDB" id="D1BCA8"/>
<dbReference type="PROSITE" id="PS50043">
    <property type="entry name" value="HTH_LUXR_2"/>
    <property type="match status" value="1"/>
</dbReference>
<gene>
    <name evidence="9" type="ordered locus">Sked_29940</name>
</gene>
<sequence>MTSTPQSPRPDQEPSTRAGAPSEPERPTVRVVVADDHPVVRAGIVGMLGVESDIEVVGEAEDGRQAVDLARTLSPDVVITDLRMPVLDGVGATREIVALPGTVRVVVLTTYETDGEILRAVEAGATGYLLKDTPRAELVAGIREAARGQTVLTPSVATRLVSQVGSRADRLTPREVEVLRAVARGLSNAAVGHELFISETTVKTHLIRAFGKLGVNDRTHAVTVATDRGLLGQV</sequence>
<keyword evidence="3" id="KW-0238">DNA-binding</keyword>
<dbReference type="InterPro" id="IPR058245">
    <property type="entry name" value="NreC/VraR/RcsB-like_REC"/>
</dbReference>
<dbReference type="GO" id="GO:0003677">
    <property type="term" value="F:DNA binding"/>
    <property type="evidence" value="ECO:0007669"/>
    <property type="project" value="UniProtKB-KW"/>
</dbReference>
<feature type="region of interest" description="Disordered" evidence="6">
    <location>
        <begin position="1"/>
        <end position="28"/>
    </location>
</feature>
<dbReference type="SUPFAM" id="SSF52172">
    <property type="entry name" value="CheY-like"/>
    <property type="match status" value="1"/>
</dbReference>
<keyword evidence="1 5" id="KW-0597">Phosphoprotein</keyword>
<feature type="modified residue" description="4-aspartylphosphate" evidence="5">
    <location>
        <position position="81"/>
    </location>
</feature>
<evidence type="ECO:0000256" key="5">
    <source>
        <dbReference type="PROSITE-ProRule" id="PRU00169"/>
    </source>
</evidence>
<dbReference type="SUPFAM" id="SSF46894">
    <property type="entry name" value="C-terminal effector domain of the bipartite response regulators"/>
    <property type="match status" value="1"/>
</dbReference>
<evidence type="ECO:0000259" key="7">
    <source>
        <dbReference type="PROSITE" id="PS50043"/>
    </source>
</evidence>
<protein>
    <submittedName>
        <fullName evidence="9">Two component transcriptional regulator, LuxR family</fullName>
    </submittedName>
</protein>
<evidence type="ECO:0000256" key="1">
    <source>
        <dbReference type="ARBA" id="ARBA00022553"/>
    </source>
</evidence>
<dbReference type="Proteomes" id="UP000000322">
    <property type="component" value="Chromosome"/>
</dbReference>
<feature type="domain" description="HTH luxR-type" evidence="7">
    <location>
        <begin position="164"/>
        <end position="229"/>
    </location>
</feature>
<evidence type="ECO:0000313" key="10">
    <source>
        <dbReference type="Proteomes" id="UP000000322"/>
    </source>
</evidence>
<evidence type="ECO:0000256" key="2">
    <source>
        <dbReference type="ARBA" id="ARBA00023015"/>
    </source>
</evidence>
<reference evidence="9 10" key="1">
    <citation type="journal article" date="2009" name="Stand. Genomic Sci.">
        <title>Complete genome sequence of Sanguibacter keddieii type strain (ST-74).</title>
        <authorList>
            <person name="Ivanova N."/>
            <person name="Sikorski J."/>
            <person name="Sims D."/>
            <person name="Brettin T."/>
            <person name="Detter J.C."/>
            <person name="Han C."/>
            <person name="Lapidus A."/>
            <person name="Copeland A."/>
            <person name="Glavina Del Rio T."/>
            <person name="Nolan M."/>
            <person name="Chen F."/>
            <person name="Lucas S."/>
            <person name="Tice H."/>
            <person name="Cheng J.F."/>
            <person name="Bruce D."/>
            <person name="Goodwin L."/>
            <person name="Pitluck S."/>
            <person name="Pati A."/>
            <person name="Mavromatis K."/>
            <person name="Chen A."/>
            <person name="Palaniappan K."/>
            <person name="D'haeseleer P."/>
            <person name="Chain P."/>
            <person name="Bristow J."/>
            <person name="Eisen J.A."/>
            <person name="Markowitz V."/>
            <person name="Hugenholtz P."/>
            <person name="Goker M."/>
            <person name="Pukall R."/>
            <person name="Klenk H.P."/>
            <person name="Kyrpides N.C."/>
        </authorList>
    </citation>
    <scope>NUCLEOTIDE SEQUENCE [LARGE SCALE GENOMIC DNA]</scope>
    <source>
        <strain evidence="10">ATCC 51767 / DSM 10542 / NCFB 3025 / ST-74</strain>
    </source>
</reference>
<dbReference type="PROSITE" id="PS50110">
    <property type="entry name" value="RESPONSE_REGULATORY"/>
    <property type="match status" value="1"/>
</dbReference>
<dbReference type="InterPro" id="IPR011006">
    <property type="entry name" value="CheY-like_superfamily"/>
</dbReference>
<evidence type="ECO:0000256" key="4">
    <source>
        <dbReference type="ARBA" id="ARBA00023163"/>
    </source>
</evidence>
<keyword evidence="2" id="KW-0805">Transcription regulation</keyword>
<dbReference type="InterPro" id="IPR001789">
    <property type="entry name" value="Sig_transdc_resp-reg_receiver"/>
</dbReference>
<dbReference type="PROSITE" id="PS00622">
    <property type="entry name" value="HTH_LUXR_1"/>
    <property type="match status" value="1"/>
</dbReference>
<dbReference type="SMART" id="SM00421">
    <property type="entry name" value="HTH_LUXR"/>
    <property type="match status" value="1"/>
</dbReference>
<dbReference type="Pfam" id="PF00196">
    <property type="entry name" value="GerE"/>
    <property type="match status" value="1"/>
</dbReference>
<dbReference type="PRINTS" id="PR00038">
    <property type="entry name" value="HTHLUXR"/>
</dbReference>
<dbReference type="GO" id="GO:0000160">
    <property type="term" value="P:phosphorelay signal transduction system"/>
    <property type="evidence" value="ECO:0007669"/>
    <property type="project" value="InterPro"/>
</dbReference>
<feature type="domain" description="Response regulatory" evidence="8">
    <location>
        <begin position="30"/>
        <end position="146"/>
    </location>
</feature>
<dbReference type="CDD" id="cd06170">
    <property type="entry name" value="LuxR_C_like"/>
    <property type="match status" value="1"/>
</dbReference>
<keyword evidence="10" id="KW-1185">Reference proteome</keyword>
<organism evidence="9 10">
    <name type="scientific">Sanguibacter keddieii (strain ATCC 51767 / DSM 10542 / NCFB 3025 / ST-74)</name>
    <dbReference type="NCBI Taxonomy" id="446469"/>
    <lineage>
        <taxon>Bacteria</taxon>
        <taxon>Bacillati</taxon>
        <taxon>Actinomycetota</taxon>
        <taxon>Actinomycetes</taxon>
        <taxon>Micrococcales</taxon>
        <taxon>Sanguibacteraceae</taxon>
        <taxon>Sanguibacter</taxon>
    </lineage>
</organism>
<evidence type="ECO:0000256" key="6">
    <source>
        <dbReference type="SAM" id="MobiDB-lite"/>
    </source>
</evidence>
<dbReference type="InterPro" id="IPR000792">
    <property type="entry name" value="Tscrpt_reg_LuxR_C"/>
</dbReference>
<dbReference type="STRING" id="446469.Sked_29940"/>
<dbReference type="EMBL" id="CP001819">
    <property type="protein sequence ID" value="ACZ22895.1"/>
    <property type="molecule type" value="Genomic_DNA"/>
</dbReference>